<dbReference type="RefSeq" id="WP_345334995.1">
    <property type="nucleotide sequence ID" value="NZ_BAABJZ010000024.1"/>
</dbReference>
<evidence type="ECO:0000313" key="6">
    <source>
        <dbReference type="EMBL" id="GAA4883856.1"/>
    </source>
</evidence>
<keyword evidence="7" id="KW-1185">Reference proteome</keyword>
<dbReference type="Gene3D" id="3.60.20.10">
    <property type="entry name" value="Glutamine Phosphoribosylpyrophosphate, subunit 1, domain 1"/>
    <property type="match status" value="1"/>
</dbReference>
<dbReference type="Gene3D" id="1.10.1400.10">
    <property type="match status" value="1"/>
</dbReference>
<evidence type="ECO:0000256" key="4">
    <source>
        <dbReference type="ARBA" id="ARBA00023145"/>
    </source>
</evidence>
<proteinExistence type="inferred from homology"/>
<dbReference type="Gene3D" id="2.30.120.10">
    <property type="match status" value="1"/>
</dbReference>
<dbReference type="Pfam" id="PF01804">
    <property type="entry name" value="Penicil_amidase"/>
    <property type="match status" value="1"/>
</dbReference>
<feature type="signal peptide" evidence="5">
    <location>
        <begin position="1"/>
        <end position="17"/>
    </location>
</feature>
<dbReference type="InterPro" id="IPR002692">
    <property type="entry name" value="S45"/>
</dbReference>
<dbReference type="Proteomes" id="UP001499988">
    <property type="component" value="Unassembled WGS sequence"/>
</dbReference>
<comment type="similarity">
    <text evidence="1">Belongs to the peptidase S45 family.</text>
</comment>
<dbReference type="EMBL" id="BAABJZ010000024">
    <property type="protein sequence ID" value="GAA4883856.1"/>
    <property type="molecule type" value="Genomic_DNA"/>
</dbReference>
<feature type="chain" id="PRO_5046807247" evidence="5">
    <location>
        <begin position="18"/>
        <end position="817"/>
    </location>
</feature>
<accession>A0ABP9ERN1</accession>
<protein>
    <submittedName>
        <fullName evidence="6">N-acyl homoserine lactone acylase QqaR</fullName>
    </submittedName>
</protein>
<comment type="caution">
    <text evidence="6">The sequence shown here is derived from an EMBL/GenBank/DDBJ whole genome shotgun (WGS) entry which is preliminary data.</text>
</comment>
<dbReference type="Gene3D" id="1.10.439.10">
    <property type="entry name" value="Penicillin Amidohydrolase, domain 1"/>
    <property type="match status" value="1"/>
</dbReference>
<dbReference type="InterPro" id="IPR043146">
    <property type="entry name" value="Penicillin_amidase_N_B-knob"/>
</dbReference>
<evidence type="ECO:0000256" key="1">
    <source>
        <dbReference type="ARBA" id="ARBA00006586"/>
    </source>
</evidence>
<evidence type="ECO:0000256" key="5">
    <source>
        <dbReference type="SAM" id="SignalP"/>
    </source>
</evidence>
<dbReference type="SUPFAM" id="SSF56235">
    <property type="entry name" value="N-terminal nucleophile aminohydrolases (Ntn hydrolases)"/>
    <property type="match status" value="1"/>
</dbReference>
<keyword evidence="2 5" id="KW-0732">Signal</keyword>
<keyword evidence="3" id="KW-0378">Hydrolase</keyword>
<dbReference type="InterPro" id="IPR023343">
    <property type="entry name" value="Penicillin_amidase_dom1"/>
</dbReference>
<keyword evidence="4" id="KW-0865">Zymogen</keyword>
<dbReference type="InterPro" id="IPR029055">
    <property type="entry name" value="Ntn_hydrolases_N"/>
</dbReference>
<gene>
    <name evidence="6" type="primary">qqaR</name>
    <name evidence="6" type="ORF">GCM10023333_17660</name>
</gene>
<dbReference type="PANTHER" id="PTHR34218">
    <property type="entry name" value="PEPTIDASE S45 PENICILLIN AMIDASE"/>
    <property type="match status" value="1"/>
</dbReference>
<evidence type="ECO:0000256" key="2">
    <source>
        <dbReference type="ARBA" id="ARBA00022729"/>
    </source>
</evidence>
<name>A0ABP9ERN1_9GAMM</name>
<evidence type="ECO:0000313" key="7">
    <source>
        <dbReference type="Proteomes" id="UP001499988"/>
    </source>
</evidence>
<organism evidence="6 7">
    <name type="scientific">Ferrimonas pelagia</name>
    <dbReference type="NCBI Taxonomy" id="1177826"/>
    <lineage>
        <taxon>Bacteria</taxon>
        <taxon>Pseudomonadati</taxon>
        <taxon>Pseudomonadota</taxon>
        <taxon>Gammaproteobacteria</taxon>
        <taxon>Alteromonadales</taxon>
        <taxon>Ferrimonadaceae</taxon>
        <taxon>Ferrimonas</taxon>
    </lineage>
</organism>
<dbReference type="InterPro" id="IPR043147">
    <property type="entry name" value="Penicillin_amidase_A-knob"/>
</dbReference>
<evidence type="ECO:0000256" key="3">
    <source>
        <dbReference type="ARBA" id="ARBA00022801"/>
    </source>
</evidence>
<sequence>MIHIHPFKLAAVLAASAALTGCLGDKSVRVTTQLTPLPTYQAQITRTAGGFPHIEAPDFASLGFGTGYAAAQDNVCHLAKNFLKYQGQLSQYFGPQDNNLGTDLVQQLIIQSGRYDTQVSLEMAALFDGYAAGYNRYLIDTPEAKWPDKRCAGAEWVQPISAELVKRIHLTPFFLPNFRDLLISAQPPSTPTARSDALALDSMFAAVDEITSLEDKGSNGVAIGREGSVSGGGVLFANPHMNWDESWRFYPMHQTIPGVMNVLGANAIDRASVGFGTNEHVAWTNTVSTATRFSFYQLALKPGDPFSYVVDGQAKPMTEIPVSVQVRQPDGTLAAHHHVFHETEFGYLIGQFPWNEQIAFAIRIADEGARGMQGGTLDYYKARSVRDVQAAQEKYQFTPVNLIAADKHGEVLYADVGPVANLTDEQLKTCSAFYGKALDGSRSACHWGNAEDASAPGLLGPSEQPHALRSDFVTNSNDSYWLPNPKQPLDGFRQSLGTQGTERSLRTRSGLLMIQNHLAAGEKFDLTSLKALMLSNQNTAGQLLRDDLVTLCRANDTVSVAGEAVSLGAACDALAGWDLHDNLDSRGAHLFREFIAEALKDAKLKHKHRWLPPQFNYAVPFDANDILNTPRGLDTQDNPKVLEALAKAVKRLNADGIALDARLGDLQFASKDGVKIPMHGGPENVGVFNKAEASYQGSAGYPDIDGSSYSWLMVTEFTPRGVKAQGVLAYSISTNPDSPHYRDMTDKFARKEFAVLPFTPEQVKAAAQSVLVIKQGAADCRGNGWQRFAEPSFSDEAQCRAHFAAQRQARLTDYVRL</sequence>
<reference evidence="7" key="1">
    <citation type="journal article" date="2019" name="Int. J. Syst. Evol. Microbiol.">
        <title>The Global Catalogue of Microorganisms (GCM) 10K type strain sequencing project: providing services to taxonomists for standard genome sequencing and annotation.</title>
        <authorList>
            <consortium name="The Broad Institute Genomics Platform"/>
            <consortium name="The Broad Institute Genome Sequencing Center for Infectious Disease"/>
            <person name="Wu L."/>
            <person name="Ma J."/>
        </authorList>
    </citation>
    <scope>NUCLEOTIDE SEQUENCE [LARGE SCALE GENOMIC DNA]</scope>
    <source>
        <strain evidence="7">JCM 18401</strain>
    </source>
</reference>
<dbReference type="PANTHER" id="PTHR34218:SF3">
    <property type="entry name" value="ACYL-HOMOSERINE LACTONE ACYLASE PVDQ"/>
    <property type="match status" value="1"/>
</dbReference>